<reference evidence="2" key="1">
    <citation type="submission" date="2024-05" db="EMBL/GenBank/DDBJ databases">
        <title>30 novel species of actinomycetes from the DSMZ collection.</title>
        <authorList>
            <person name="Nouioui I."/>
        </authorList>
    </citation>
    <scope>NUCLEOTIDE SEQUENCE</scope>
    <source>
        <strain evidence="2">DSM 41972</strain>
    </source>
</reference>
<dbReference type="EMBL" id="JAVSGH010000004">
    <property type="protein sequence ID" value="MDT3724266.1"/>
    <property type="molecule type" value="Genomic_DNA"/>
</dbReference>
<evidence type="ECO:0000313" key="2">
    <source>
        <dbReference type="EMBL" id="MDT3724266.1"/>
    </source>
</evidence>
<keyword evidence="3" id="KW-1185">Reference proteome</keyword>
<dbReference type="RefSeq" id="WP_093550566.1">
    <property type="nucleotide sequence ID" value="NZ_JAVSGH010000004.1"/>
</dbReference>
<feature type="domain" description="Phage capsid-like C-terminal" evidence="1">
    <location>
        <begin position="144"/>
        <end position="363"/>
    </location>
</feature>
<evidence type="ECO:0000313" key="3">
    <source>
        <dbReference type="Proteomes" id="UP001181313"/>
    </source>
</evidence>
<dbReference type="Gene3D" id="3.30.2400.10">
    <property type="entry name" value="Major capsid protein gp5"/>
    <property type="match status" value="1"/>
</dbReference>
<protein>
    <submittedName>
        <fullName evidence="2">Phage major capsid protein</fullName>
    </submittedName>
</protein>
<evidence type="ECO:0000259" key="1">
    <source>
        <dbReference type="Pfam" id="PF05065"/>
    </source>
</evidence>
<accession>A0ABU3HU90</accession>
<name>A0ABU3HU90_9ACTN</name>
<sequence>MAINAAQAADHIAKRDAATAKLTALQTKYGNNMPAGARDAEERLLSEISEHDNALRGLVGDAVENERDSADFNHMVSLGAKQRPDEVARRTFSDVRVLGMTLQRTETFSFVERSADALDATDTANWKPAPVMLAEAPNGSQLLGRVQTFTHNSTRGYVPVVPQLQAGIIGRNTELLPDTLTTGSIGTFETVKVMAMVKADHDNLQDYPQLEASIDAALLAALGAGVDDVIVNGGSDGDITVPGLMELGTVTDSAVTVASVLGAVARVKSARAVPDTILMHPNTEAEFLASIDGALLAKLPEIVAISSVPAETAIVAALENTAVAMRENLGVASATDHPYLLCKDQVALAGRARIGDVVVANAAHVQIVRPAEPAA</sequence>
<comment type="caution">
    <text evidence="2">The sequence shown here is derived from an EMBL/GenBank/DDBJ whole genome shotgun (WGS) entry which is preliminary data.</text>
</comment>
<dbReference type="Pfam" id="PF05065">
    <property type="entry name" value="Phage_capsid"/>
    <property type="match status" value="1"/>
</dbReference>
<gene>
    <name evidence="2" type="ORF">ROS62_04940</name>
</gene>
<dbReference type="InterPro" id="IPR054612">
    <property type="entry name" value="Phage_capsid-like_C"/>
</dbReference>
<organism evidence="2 3">
    <name type="scientific">Streptomyces althioticus subsp. attaecolombicae</name>
    <dbReference type="NCBI Taxonomy" id="3075534"/>
    <lineage>
        <taxon>Bacteria</taxon>
        <taxon>Bacillati</taxon>
        <taxon>Actinomycetota</taxon>
        <taxon>Actinomycetes</taxon>
        <taxon>Kitasatosporales</taxon>
        <taxon>Streptomycetaceae</taxon>
        <taxon>Streptomyces</taxon>
        <taxon>Streptomyces althioticus group</taxon>
    </lineage>
</organism>
<dbReference type="SUPFAM" id="SSF56563">
    <property type="entry name" value="Major capsid protein gp5"/>
    <property type="match status" value="1"/>
</dbReference>
<proteinExistence type="predicted"/>
<dbReference type="Proteomes" id="UP001181313">
    <property type="component" value="Unassembled WGS sequence"/>
</dbReference>
<dbReference type="Gene3D" id="3.30.2320.10">
    <property type="entry name" value="hypothetical protein PF0899 domain"/>
    <property type="match status" value="1"/>
</dbReference>